<reference evidence="2" key="1">
    <citation type="submission" date="2021-02" db="EMBL/GenBank/DDBJ databases">
        <authorList>
            <person name="Nowell W R."/>
        </authorList>
    </citation>
    <scope>NUCLEOTIDE SEQUENCE</scope>
</reference>
<dbReference type="SUPFAM" id="SSF46785">
    <property type="entry name" value="Winged helix' DNA-binding domain"/>
    <property type="match status" value="1"/>
</dbReference>
<comment type="caution">
    <text evidence="2">The sequence shown here is derived from an EMBL/GenBank/DDBJ whole genome shotgun (WGS) entry which is preliminary data.</text>
</comment>
<dbReference type="InterPro" id="IPR036317">
    <property type="entry name" value="Cullin_homology_sf"/>
</dbReference>
<dbReference type="SUPFAM" id="SSF75632">
    <property type="entry name" value="Cullin homology domain"/>
    <property type="match status" value="1"/>
</dbReference>
<dbReference type="PANTHER" id="PTHR11932">
    <property type="entry name" value="CULLIN"/>
    <property type="match status" value="1"/>
</dbReference>
<keyword evidence="3" id="KW-1185">Reference proteome</keyword>
<dbReference type="AlphaFoldDB" id="A0A814QNM9"/>
<dbReference type="Gene3D" id="1.10.10.10">
    <property type="entry name" value="Winged helix-like DNA-binding domain superfamily/Winged helix DNA-binding domain"/>
    <property type="match status" value="1"/>
</dbReference>
<dbReference type="InterPro" id="IPR036390">
    <property type="entry name" value="WH_DNA-bd_sf"/>
</dbReference>
<dbReference type="EMBL" id="CAJNOR010001329">
    <property type="protein sequence ID" value="CAF1123057.1"/>
    <property type="molecule type" value="Genomic_DNA"/>
</dbReference>
<sequence>MLVLLLFNSNATITIKQIQTETEMSLEIIHDVLCDLSEKKIIVCDEFENLNRRKSSIRLTKDFQSTKMHVKLCVPFNCSEGTKNNDKKFAIQALIIRIMKTKGTLFIESLIDEVMTEMNQPNENIIRNCIDRLIEQEYLERDSRRSNLLHYLL</sequence>
<name>A0A814QNM9_ADIRI</name>
<dbReference type="Gene3D" id="3.30.230.130">
    <property type="entry name" value="Cullin, Chain C, Domain 2"/>
    <property type="match status" value="1"/>
</dbReference>
<protein>
    <recommendedName>
        <fullName evidence="1">Cullin neddylation domain-containing protein</fullName>
    </recommendedName>
</protein>
<evidence type="ECO:0000313" key="2">
    <source>
        <dbReference type="EMBL" id="CAF1123057.1"/>
    </source>
</evidence>
<evidence type="ECO:0000259" key="1">
    <source>
        <dbReference type="SMART" id="SM00884"/>
    </source>
</evidence>
<proteinExistence type="predicted"/>
<feature type="domain" description="Cullin neddylation" evidence="1">
    <location>
        <begin position="83"/>
        <end position="147"/>
    </location>
</feature>
<dbReference type="InterPro" id="IPR045093">
    <property type="entry name" value="Cullin"/>
</dbReference>
<evidence type="ECO:0000313" key="3">
    <source>
        <dbReference type="Proteomes" id="UP000663828"/>
    </source>
</evidence>
<gene>
    <name evidence="2" type="ORF">XAT740_LOCUS19488</name>
</gene>
<dbReference type="Proteomes" id="UP000663828">
    <property type="component" value="Unassembled WGS sequence"/>
</dbReference>
<dbReference type="SMART" id="SM00884">
    <property type="entry name" value="Cullin_Nedd8"/>
    <property type="match status" value="1"/>
</dbReference>
<dbReference type="InterPro" id="IPR019559">
    <property type="entry name" value="Cullin_neddylation_domain"/>
</dbReference>
<dbReference type="InterPro" id="IPR036388">
    <property type="entry name" value="WH-like_DNA-bd_sf"/>
</dbReference>
<dbReference type="Pfam" id="PF10557">
    <property type="entry name" value="Cullin_Nedd8"/>
    <property type="match status" value="1"/>
</dbReference>
<organism evidence="2 3">
    <name type="scientific">Adineta ricciae</name>
    <name type="common">Rotifer</name>
    <dbReference type="NCBI Taxonomy" id="249248"/>
    <lineage>
        <taxon>Eukaryota</taxon>
        <taxon>Metazoa</taxon>
        <taxon>Spiralia</taxon>
        <taxon>Gnathifera</taxon>
        <taxon>Rotifera</taxon>
        <taxon>Eurotatoria</taxon>
        <taxon>Bdelloidea</taxon>
        <taxon>Adinetida</taxon>
        <taxon>Adinetidae</taxon>
        <taxon>Adineta</taxon>
    </lineage>
</organism>
<accession>A0A814QNM9</accession>